<dbReference type="Proteomes" id="UP000284006">
    <property type="component" value="Unassembled WGS sequence"/>
</dbReference>
<protein>
    <submittedName>
        <fullName evidence="2">Uncharacterized protein</fullName>
    </submittedName>
</protein>
<gene>
    <name evidence="2" type="ORF">D3872_17945</name>
</gene>
<organism evidence="2 3">
    <name type="scientific">Massilia cavernae</name>
    <dbReference type="NCBI Taxonomy" id="2320864"/>
    <lineage>
        <taxon>Bacteria</taxon>
        <taxon>Pseudomonadati</taxon>
        <taxon>Pseudomonadota</taxon>
        <taxon>Betaproteobacteria</taxon>
        <taxon>Burkholderiales</taxon>
        <taxon>Oxalobacteraceae</taxon>
        <taxon>Telluria group</taxon>
        <taxon>Massilia</taxon>
    </lineage>
</organism>
<proteinExistence type="predicted"/>
<feature type="compositionally biased region" description="Low complexity" evidence="1">
    <location>
        <begin position="50"/>
        <end position="73"/>
    </location>
</feature>
<name>A0A418XH42_9BURK</name>
<evidence type="ECO:0000313" key="2">
    <source>
        <dbReference type="EMBL" id="RJG11789.1"/>
    </source>
</evidence>
<reference evidence="2 3" key="1">
    <citation type="submission" date="2018-09" db="EMBL/GenBank/DDBJ databases">
        <authorList>
            <person name="Zhu H."/>
        </authorList>
    </citation>
    <scope>NUCLEOTIDE SEQUENCE [LARGE SCALE GENOMIC DNA]</scope>
    <source>
        <strain evidence="2 3">K1S02-61</strain>
    </source>
</reference>
<evidence type="ECO:0000313" key="3">
    <source>
        <dbReference type="Proteomes" id="UP000284006"/>
    </source>
</evidence>
<accession>A0A418XH42</accession>
<dbReference type="EMBL" id="QYUP01000136">
    <property type="protein sequence ID" value="RJG11789.1"/>
    <property type="molecule type" value="Genomic_DNA"/>
</dbReference>
<sequence>MVMLPPEQVGGARGPAPGADIAEVRTEPVRAKPLVMKPAPARLPERETAAGKSARAVAARPAPVKTAAVRPTASAKQASARKTRETGAPKPSVVPETDSDVALLSAIVAHSSRHAAERARLESCKLRKCPAAEPAEP</sequence>
<evidence type="ECO:0000256" key="1">
    <source>
        <dbReference type="SAM" id="MobiDB-lite"/>
    </source>
</evidence>
<feature type="region of interest" description="Disordered" evidence="1">
    <location>
        <begin position="1"/>
        <end position="97"/>
    </location>
</feature>
<dbReference type="AlphaFoldDB" id="A0A418XH42"/>
<comment type="caution">
    <text evidence="2">The sequence shown here is derived from an EMBL/GenBank/DDBJ whole genome shotgun (WGS) entry which is preliminary data.</text>
</comment>
<keyword evidence="3" id="KW-1185">Reference proteome</keyword>